<sequence>MASKLKPAAARQAAIPSRTPRWIGSKWACSLMADDLGRKRAGTSGMERLLVATSRQKMQAGKSRQALAKF</sequence>
<dbReference type="Proteomes" id="UP000214747">
    <property type="component" value="Unassembled WGS sequence"/>
</dbReference>
<accession>A0A225SPX5</accession>
<dbReference type="AlphaFoldDB" id="A0A225SPX5"/>
<keyword evidence="2" id="KW-1185">Reference proteome</keyword>
<gene>
    <name evidence="1" type="ORF">CEJ45_18495</name>
</gene>
<proteinExistence type="predicted"/>
<evidence type="ECO:0000313" key="1">
    <source>
        <dbReference type="EMBL" id="OWY33166.1"/>
    </source>
</evidence>
<dbReference type="EMBL" id="NJGV01000020">
    <property type="protein sequence ID" value="OWY33166.1"/>
    <property type="molecule type" value="Genomic_DNA"/>
</dbReference>
<protein>
    <submittedName>
        <fullName evidence="1">Uncharacterized protein</fullName>
    </submittedName>
</protein>
<organism evidence="1 2">
    <name type="scientific">Herbaspirillum aquaticum</name>
    <dbReference type="NCBI Taxonomy" id="568783"/>
    <lineage>
        <taxon>Bacteria</taxon>
        <taxon>Pseudomonadati</taxon>
        <taxon>Pseudomonadota</taxon>
        <taxon>Betaproteobacteria</taxon>
        <taxon>Burkholderiales</taxon>
        <taxon>Oxalobacteraceae</taxon>
        <taxon>Herbaspirillum</taxon>
    </lineage>
</organism>
<evidence type="ECO:0000313" key="2">
    <source>
        <dbReference type="Proteomes" id="UP000214747"/>
    </source>
</evidence>
<reference evidence="1 2" key="1">
    <citation type="journal article" date="2010" name="Int. J. Syst. Evol. Microbiol.">
        <title>Reclassification of Herbaspirillum putei as a later heterotypic synonym of Herbaspirillum huttiense, with the description of H. huttiense subsp. huttiense subsp. nov. and H. huttiense subsp. putei subsp. nov., comb. nov., and description of Herbaspirillum aquaticum sp. nov.</title>
        <authorList>
            <person name="Dobritsa A.P."/>
            <person name="Reddy M.C."/>
            <person name="Samadpour M."/>
        </authorList>
    </citation>
    <scope>NUCLEOTIDE SEQUENCE [LARGE SCALE GENOMIC DNA]</scope>
    <source>
        <strain evidence="1 2">IEH 4430</strain>
    </source>
</reference>
<name>A0A225SPX5_9BURK</name>
<comment type="caution">
    <text evidence="1">The sequence shown here is derived from an EMBL/GenBank/DDBJ whole genome shotgun (WGS) entry which is preliminary data.</text>
</comment>